<dbReference type="Proteomes" id="UP000541583">
    <property type="component" value="Unassembled WGS sequence"/>
</dbReference>
<evidence type="ECO:0000256" key="1">
    <source>
        <dbReference type="SAM" id="MobiDB-lite"/>
    </source>
</evidence>
<evidence type="ECO:0000313" key="2">
    <source>
        <dbReference type="EMBL" id="MBB6112029.1"/>
    </source>
</evidence>
<proteinExistence type="predicted"/>
<accession>A0ABR6PQM6</accession>
<reference evidence="2 3" key="1">
    <citation type="submission" date="2020-08" db="EMBL/GenBank/DDBJ databases">
        <title>Genomic Encyclopedia of Type Strains, Phase IV (KMG-V): Genome sequencing to study the core and pangenomes of soil and plant-associated prokaryotes.</title>
        <authorList>
            <person name="Whitman W."/>
        </authorList>
    </citation>
    <scope>NUCLEOTIDE SEQUENCE [LARGE SCALE GENOMIC DNA]</scope>
    <source>
        <strain evidence="2 3">ANJLi2</strain>
    </source>
</reference>
<dbReference type="EMBL" id="JACHCB010000015">
    <property type="protein sequence ID" value="MBB6112029.1"/>
    <property type="molecule type" value="Genomic_DNA"/>
</dbReference>
<comment type="caution">
    <text evidence="2">The sequence shown here is derived from an EMBL/GenBank/DDBJ whole genome shotgun (WGS) entry which is preliminary data.</text>
</comment>
<feature type="compositionally biased region" description="Basic and acidic residues" evidence="1">
    <location>
        <begin position="28"/>
        <end position="44"/>
    </location>
</feature>
<dbReference type="RefSeq" id="WP_175614163.1">
    <property type="nucleotide sequence ID" value="NZ_FTMG01000015.1"/>
</dbReference>
<organism evidence="2 3">
    <name type="scientific">Mucilaginibacter lappiensis</name>
    <dbReference type="NCBI Taxonomy" id="354630"/>
    <lineage>
        <taxon>Bacteria</taxon>
        <taxon>Pseudomonadati</taxon>
        <taxon>Bacteroidota</taxon>
        <taxon>Sphingobacteriia</taxon>
        <taxon>Sphingobacteriales</taxon>
        <taxon>Sphingobacteriaceae</taxon>
        <taxon>Mucilaginibacter</taxon>
    </lineage>
</organism>
<feature type="region of interest" description="Disordered" evidence="1">
    <location>
        <begin position="1"/>
        <end position="55"/>
    </location>
</feature>
<evidence type="ECO:0000313" key="3">
    <source>
        <dbReference type="Proteomes" id="UP000541583"/>
    </source>
</evidence>
<gene>
    <name evidence="2" type="ORF">HDF23_004802</name>
</gene>
<keyword evidence="3" id="KW-1185">Reference proteome</keyword>
<evidence type="ECO:0008006" key="4">
    <source>
        <dbReference type="Google" id="ProtNLM"/>
    </source>
</evidence>
<protein>
    <recommendedName>
        <fullName evidence="4">Stress-induced acidophilic repeat motif-containing protein</fullName>
    </recommendedName>
</protein>
<feature type="compositionally biased region" description="Basic and acidic residues" evidence="1">
    <location>
        <begin position="1"/>
        <end position="20"/>
    </location>
</feature>
<name>A0ABR6PQM6_9SPHI</name>
<sequence>MHSRNEGKKEGGNAERDEGKSQSNFGSKTKEGKAKVNPDNKKGSQSDSGGQEMKS</sequence>